<feature type="region of interest" description="Disordered" evidence="1">
    <location>
        <begin position="1"/>
        <end position="21"/>
    </location>
</feature>
<keyword evidence="3" id="KW-1185">Reference proteome</keyword>
<evidence type="ECO:0000256" key="1">
    <source>
        <dbReference type="SAM" id="MobiDB-lite"/>
    </source>
</evidence>
<dbReference type="Proteomes" id="UP000249723">
    <property type="component" value="Unassembled WGS sequence"/>
</dbReference>
<accession>A0A2X0K963</accession>
<evidence type="ECO:0000313" key="3">
    <source>
        <dbReference type="Proteomes" id="UP000249723"/>
    </source>
</evidence>
<dbReference type="OrthoDB" id="422574at2759"/>
<proteinExistence type="predicted"/>
<protein>
    <submittedName>
        <fullName evidence="2">BZ3500_MvSof-1268-A1-R1_Chr1-1g01037 protein</fullName>
    </submittedName>
</protein>
<sequence>MTGPAPNTSVTGPAGSKSGIDFYSIDSPEGQKIIWIGLVQDEKDEADVAFHLLTLSPDKLPYPARRFINETKRLLSDSEERLKGRDYPIAQARAKLPTDATTSSDRFHLGSVRVRCEALHGGFLNVEQRIHERSAAKADDFVTKMLSAGVEGPKKNIEWVYAAESAEPN</sequence>
<name>A0A2X0K963_9BASI</name>
<feature type="compositionally biased region" description="Polar residues" evidence="1">
    <location>
        <begin position="1"/>
        <end position="11"/>
    </location>
</feature>
<evidence type="ECO:0000313" key="2">
    <source>
        <dbReference type="EMBL" id="SCZ89219.1"/>
    </source>
</evidence>
<dbReference type="AlphaFoldDB" id="A0A2X0K963"/>
<gene>
    <name evidence="2" type="ORF">BZ3500_MVSOF-1268-A1-R1_CHR1-1G01037</name>
</gene>
<dbReference type="EMBL" id="FMWP01000013">
    <property type="protein sequence ID" value="SCZ89219.1"/>
    <property type="molecule type" value="Genomic_DNA"/>
</dbReference>
<reference evidence="3" key="1">
    <citation type="submission" date="2016-10" db="EMBL/GenBank/DDBJ databases">
        <authorList>
            <person name="Jeantristanb JTB J.-T."/>
            <person name="Ricardo R."/>
        </authorList>
    </citation>
    <scope>NUCLEOTIDE SEQUENCE [LARGE SCALE GENOMIC DNA]</scope>
</reference>
<organism evidence="2 3">
    <name type="scientific">Microbotryum saponariae</name>
    <dbReference type="NCBI Taxonomy" id="289078"/>
    <lineage>
        <taxon>Eukaryota</taxon>
        <taxon>Fungi</taxon>
        <taxon>Dikarya</taxon>
        <taxon>Basidiomycota</taxon>
        <taxon>Pucciniomycotina</taxon>
        <taxon>Microbotryomycetes</taxon>
        <taxon>Microbotryales</taxon>
        <taxon>Microbotryaceae</taxon>
        <taxon>Microbotryum</taxon>
    </lineage>
</organism>